<accession>B6VSK3</accession>
<sequence>MMKNSTFFEILCKLRRDYRSFTLYLSNLQTGSSYSLHHFIEEN</sequence>
<proteinExistence type="predicted"/>
<dbReference type="AlphaFoldDB" id="B6VSK3"/>
<evidence type="ECO:0000313" key="2">
    <source>
        <dbReference type="Proteomes" id="UP000004849"/>
    </source>
</evidence>
<evidence type="ECO:0000313" key="1">
    <source>
        <dbReference type="EMBL" id="EEB27215.1"/>
    </source>
</evidence>
<protein>
    <submittedName>
        <fullName evidence="1">Uncharacterized protein</fullName>
    </submittedName>
</protein>
<dbReference type="Proteomes" id="UP000004849">
    <property type="component" value="Unassembled WGS sequence"/>
</dbReference>
<reference evidence="1 2" key="1">
    <citation type="submission" date="2008-10" db="EMBL/GenBank/DDBJ databases">
        <title>Draft genome sequence of Bacteroides dorei (DSM 17855).</title>
        <authorList>
            <person name="Sudarsanam P."/>
            <person name="Ley R."/>
            <person name="Guruge J."/>
            <person name="Turnbaugh P.J."/>
            <person name="Mahowald M."/>
            <person name="Liep D."/>
            <person name="Gordon J."/>
        </authorList>
    </citation>
    <scope>NUCLEOTIDE SEQUENCE [LARGE SCALE GENOMIC DNA]</scope>
    <source>
        <strain evidence="1 2">DSM 17855</strain>
    </source>
</reference>
<name>B6VSK3_9BACT</name>
<gene>
    <name evidence="1" type="ORF">BACDOR_00253</name>
</gene>
<dbReference type="HOGENOM" id="CLU_211945_0_0_10"/>
<organism evidence="1 2">
    <name type="scientific">Phocaeicola dorei DSM 17855</name>
    <dbReference type="NCBI Taxonomy" id="483217"/>
    <lineage>
        <taxon>Bacteria</taxon>
        <taxon>Pseudomonadati</taxon>
        <taxon>Bacteroidota</taxon>
        <taxon>Bacteroidia</taxon>
        <taxon>Bacteroidales</taxon>
        <taxon>Bacteroidaceae</taxon>
        <taxon>Phocaeicola</taxon>
    </lineage>
</organism>
<dbReference type="EMBL" id="ABWZ01000005">
    <property type="protein sequence ID" value="EEB27215.1"/>
    <property type="molecule type" value="Genomic_DNA"/>
</dbReference>
<reference evidence="1 2" key="2">
    <citation type="submission" date="2008-10" db="EMBL/GenBank/DDBJ databases">
        <authorList>
            <person name="Fulton L."/>
            <person name="Clifton S."/>
            <person name="Fulton B."/>
            <person name="Xu J."/>
            <person name="Minx P."/>
            <person name="Pepin K.H."/>
            <person name="Johnson M."/>
            <person name="Thiruvilangam P."/>
            <person name="Bhonagiri V."/>
            <person name="Nash W.E."/>
            <person name="Mardis E.R."/>
            <person name="Wilson R.K."/>
        </authorList>
    </citation>
    <scope>NUCLEOTIDE SEQUENCE [LARGE SCALE GENOMIC DNA]</scope>
    <source>
        <strain evidence="1 2">DSM 17855</strain>
    </source>
</reference>